<feature type="transmembrane region" description="Helical" evidence="1">
    <location>
        <begin position="6"/>
        <end position="26"/>
    </location>
</feature>
<reference evidence="2" key="1">
    <citation type="submission" date="2021-01" db="EMBL/GenBank/DDBJ databases">
        <authorList>
            <person name="Li R."/>
            <person name="Bekaert M."/>
        </authorList>
    </citation>
    <scope>NUCLEOTIDE SEQUENCE</scope>
    <source>
        <strain evidence="2">Farmed</strain>
    </source>
</reference>
<feature type="transmembrane region" description="Helical" evidence="1">
    <location>
        <begin position="198"/>
        <end position="217"/>
    </location>
</feature>
<dbReference type="AlphaFoldDB" id="A0A812CQ86"/>
<feature type="transmembrane region" description="Helical" evidence="1">
    <location>
        <begin position="167"/>
        <end position="192"/>
    </location>
</feature>
<gene>
    <name evidence="2" type="ORF">SPHA_38993</name>
</gene>
<evidence type="ECO:0000313" key="3">
    <source>
        <dbReference type="Proteomes" id="UP000597762"/>
    </source>
</evidence>
<keyword evidence="1" id="KW-0812">Transmembrane</keyword>
<comment type="caution">
    <text evidence="2">The sequence shown here is derived from an EMBL/GenBank/DDBJ whole genome shotgun (WGS) entry which is preliminary data.</text>
</comment>
<feature type="transmembrane region" description="Helical" evidence="1">
    <location>
        <begin position="59"/>
        <end position="79"/>
    </location>
</feature>
<sequence>MFPILYFLSLHSVPVLLFYIPTAPGLACPPITFLLLLLLSYHLSCFPFSLSIYQTSSSPSFGCLILLQIFSSYFYFAFFSTFNHSVYLFFHILLFFEPFYFSFTPLSFLSLHFPFSPLFRYNFLCHFIPPICTVFPLLFISLIVIFSSVISSHFLHPISFIIYLETFLFHFCFITSSLFSVVFVSLIFYFSWIFSPHLYILDLILLPSSFLLLNFLIHSSHPHRYVPL</sequence>
<accession>A0A812CQ86</accession>
<feature type="transmembrane region" description="Helical" evidence="1">
    <location>
        <begin position="86"/>
        <end position="108"/>
    </location>
</feature>
<name>A0A812CQ86_ACAPH</name>
<dbReference type="EMBL" id="CAHIKZ030001796">
    <property type="protein sequence ID" value="CAE1274643.1"/>
    <property type="molecule type" value="Genomic_DNA"/>
</dbReference>
<organism evidence="2 3">
    <name type="scientific">Acanthosepion pharaonis</name>
    <name type="common">Pharaoh cuttlefish</name>
    <name type="synonym">Sepia pharaonis</name>
    <dbReference type="NCBI Taxonomy" id="158019"/>
    <lineage>
        <taxon>Eukaryota</taxon>
        <taxon>Metazoa</taxon>
        <taxon>Spiralia</taxon>
        <taxon>Lophotrochozoa</taxon>
        <taxon>Mollusca</taxon>
        <taxon>Cephalopoda</taxon>
        <taxon>Coleoidea</taxon>
        <taxon>Decapodiformes</taxon>
        <taxon>Sepiida</taxon>
        <taxon>Sepiina</taxon>
        <taxon>Sepiidae</taxon>
        <taxon>Acanthosepion</taxon>
    </lineage>
</organism>
<keyword evidence="1" id="KW-0472">Membrane</keyword>
<evidence type="ECO:0000313" key="2">
    <source>
        <dbReference type="EMBL" id="CAE1274643.1"/>
    </source>
</evidence>
<keyword evidence="3" id="KW-1185">Reference proteome</keyword>
<keyword evidence="1" id="KW-1133">Transmembrane helix</keyword>
<dbReference type="Proteomes" id="UP000597762">
    <property type="component" value="Unassembled WGS sequence"/>
</dbReference>
<evidence type="ECO:0000256" key="1">
    <source>
        <dbReference type="SAM" id="Phobius"/>
    </source>
</evidence>
<feature type="transmembrane region" description="Helical" evidence="1">
    <location>
        <begin position="128"/>
        <end position="155"/>
    </location>
</feature>
<feature type="transmembrane region" description="Helical" evidence="1">
    <location>
        <begin position="33"/>
        <end position="53"/>
    </location>
</feature>
<proteinExistence type="predicted"/>
<protein>
    <submittedName>
        <fullName evidence="2">Uncharacterized protein</fullName>
    </submittedName>
</protein>